<reference evidence="2 3" key="1">
    <citation type="submission" date="2024-01" db="EMBL/GenBank/DDBJ databases">
        <title>Genome assemblies of Stephania.</title>
        <authorList>
            <person name="Yang L."/>
        </authorList>
    </citation>
    <scope>NUCLEOTIDE SEQUENCE [LARGE SCALE GENOMIC DNA]</scope>
    <source>
        <strain evidence="2">YNDBR</strain>
        <tissue evidence="2">Leaf</tissue>
    </source>
</reference>
<evidence type="ECO:0000313" key="3">
    <source>
        <dbReference type="Proteomes" id="UP001420932"/>
    </source>
</evidence>
<organism evidence="2 3">
    <name type="scientific">Stephania yunnanensis</name>
    <dbReference type="NCBI Taxonomy" id="152371"/>
    <lineage>
        <taxon>Eukaryota</taxon>
        <taxon>Viridiplantae</taxon>
        <taxon>Streptophyta</taxon>
        <taxon>Embryophyta</taxon>
        <taxon>Tracheophyta</taxon>
        <taxon>Spermatophyta</taxon>
        <taxon>Magnoliopsida</taxon>
        <taxon>Ranunculales</taxon>
        <taxon>Menispermaceae</taxon>
        <taxon>Menispermoideae</taxon>
        <taxon>Cissampelideae</taxon>
        <taxon>Stephania</taxon>
    </lineage>
</organism>
<protein>
    <submittedName>
        <fullName evidence="2">Uncharacterized protein</fullName>
    </submittedName>
</protein>
<accession>A0AAP0DYJ4</accession>
<dbReference type="AlphaFoldDB" id="A0AAP0DYJ4"/>
<keyword evidence="3" id="KW-1185">Reference proteome</keyword>
<gene>
    <name evidence="2" type="ORF">Syun_030896</name>
</gene>
<name>A0AAP0DYJ4_9MAGN</name>
<feature type="compositionally biased region" description="Basic and acidic residues" evidence="1">
    <location>
        <begin position="10"/>
        <end position="33"/>
    </location>
</feature>
<proteinExistence type="predicted"/>
<dbReference type="Proteomes" id="UP001420932">
    <property type="component" value="Unassembled WGS sequence"/>
</dbReference>
<dbReference type="EMBL" id="JBBNAF010000049">
    <property type="protein sequence ID" value="KAK9081678.1"/>
    <property type="molecule type" value="Genomic_DNA"/>
</dbReference>
<comment type="caution">
    <text evidence="2">The sequence shown here is derived from an EMBL/GenBank/DDBJ whole genome shotgun (WGS) entry which is preliminary data.</text>
</comment>
<evidence type="ECO:0000256" key="1">
    <source>
        <dbReference type="SAM" id="MobiDB-lite"/>
    </source>
</evidence>
<evidence type="ECO:0000313" key="2">
    <source>
        <dbReference type="EMBL" id="KAK9081678.1"/>
    </source>
</evidence>
<feature type="region of interest" description="Disordered" evidence="1">
    <location>
        <begin position="1"/>
        <end position="33"/>
    </location>
</feature>
<sequence length="56" mass="6455">MDPTYTTSFHHGETSFHHEEQHTNNQKKYDKGPSEISNLYKAAHAQDVNNGITRKL</sequence>